<dbReference type="SUPFAM" id="SSF55797">
    <property type="entry name" value="PR-1-like"/>
    <property type="match status" value="1"/>
</dbReference>
<sequence length="330" mass="38436">MFPSIVSKLNMLDHQQARGNKAEDINKDAVSSDEEFQPLSIHLLIGKNVQKVLKGYGPPHKKLLSTYKYEWWIYNENYNSYIQFGVINNKIVTILAVGKDVNTFPVKIGESRLDFEEQLKITNKVVIEEKASYYRFNLTEEEMKERPLLQVIDGIWGQFYFDTVTNQLVGVRYLNKDILLMQRPYSLVYRGKLIEPPFLSEKQRKSIESGEEGQILEYTNILRERYGLTKLQWDEAAANTAFNHSKEMKELDYFSHLSPLYGGLEERLEHANIHYIQAGENIAARYEDGFSAVVGWLNSEGHRKTLLNKEFTHLGVGVYEKYYTQNFIKH</sequence>
<name>A0A366XXE4_9BACI</name>
<feature type="domain" description="CAP-associated" evidence="2">
    <location>
        <begin position="45"/>
        <end position="185"/>
    </location>
</feature>
<accession>A0A366XXE4</accession>
<dbReference type="InterPro" id="IPR035940">
    <property type="entry name" value="CAP_sf"/>
</dbReference>
<dbReference type="Gene3D" id="3.40.33.10">
    <property type="entry name" value="CAP"/>
    <property type="match status" value="1"/>
</dbReference>
<dbReference type="CDD" id="cd05379">
    <property type="entry name" value="CAP_bacterial"/>
    <property type="match status" value="1"/>
</dbReference>
<dbReference type="Pfam" id="PF00188">
    <property type="entry name" value="CAP"/>
    <property type="match status" value="1"/>
</dbReference>
<evidence type="ECO:0000313" key="4">
    <source>
        <dbReference type="Proteomes" id="UP000253314"/>
    </source>
</evidence>
<gene>
    <name evidence="3" type="ORF">DS031_06605</name>
</gene>
<organism evidence="3 4">
    <name type="scientific">Bacillus taeanensis</name>
    <dbReference type="NCBI Taxonomy" id="273032"/>
    <lineage>
        <taxon>Bacteria</taxon>
        <taxon>Bacillati</taxon>
        <taxon>Bacillota</taxon>
        <taxon>Bacilli</taxon>
        <taxon>Bacillales</taxon>
        <taxon>Bacillaceae</taxon>
        <taxon>Bacillus</taxon>
    </lineage>
</organism>
<dbReference type="Pfam" id="PF14504">
    <property type="entry name" value="CAP_assoc_N"/>
    <property type="match status" value="1"/>
</dbReference>
<evidence type="ECO:0008006" key="5">
    <source>
        <dbReference type="Google" id="ProtNLM"/>
    </source>
</evidence>
<dbReference type="PANTHER" id="PTHR31157:SF26">
    <property type="entry name" value="SCP-LIKE EXTRACELLULAR PROTEIN"/>
    <property type="match status" value="1"/>
</dbReference>
<feature type="domain" description="SCP" evidence="1">
    <location>
        <begin position="216"/>
        <end position="326"/>
    </location>
</feature>
<dbReference type="InterPro" id="IPR014044">
    <property type="entry name" value="CAP_dom"/>
</dbReference>
<keyword evidence="4" id="KW-1185">Reference proteome</keyword>
<reference evidence="3 4" key="1">
    <citation type="submission" date="2018-07" db="EMBL/GenBank/DDBJ databases">
        <title>Lottiidibacillus patelloidae gen. nov., sp. nov., isolated from the intestinal tract of a marine limpet and the reclassification of B. taeanensis BH030017T, B. algicola KMM 3737T and B. hwajinpoensis SW-72T as genus Lottiidibacillus.</title>
        <authorList>
            <person name="Liu R."/>
            <person name="Huang Z."/>
        </authorList>
    </citation>
    <scope>NUCLEOTIDE SEQUENCE [LARGE SCALE GENOMIC DNA]</scope>
    <source>
        <strain evidence="3 4">BH030017</strain>
    </source>
</reference>
<dbReference type="InterPro" id="IPR029410">
    <property type="entry name" value="CAP_assoc"/>
</dbReference>
<comment type="caution">
    <text evidence="3">The sequence shown here is derived from an EMBL/GenBank/DDBJ whole genome shotgun (WGS) entry which is preliminary data.</text>
</comment>
<dbReference type="RefSeq" id="WP_113805143.1">
    <property type="nucleotide sequence ID" value="NZ_QOCW01000005.1"/>
</dbReference>
<dbReference type="EMBL" id="QOCW01000005">
    <property type="protein sequence ID" value="RBW70238.1"/>
    <property type="molecule type" value="Genomic_DNA"/>
</dbReference>
<dbReference type="Proteomes" id="UP000253314">
    <property type="component" value="Unassembled WGS sequence"/>
</dbReference>
<proteinExistence type="predicted"/>
<dbReference type="AlphaFoldDB" id="A0A366XXE4"/>
<dbReference type="OrthoDB" id="9783944at2"/>
<evidence type="ECO:0000313" key="3">
    <source>
        <dbReference type="EMBL" id="RBW70238.1"/>
    </source>
</evidence>
<dbReference type="PANTHER" id="PTHR31157">
    <property type="entry name" value="SCP DOMAIN-CONTAINING PROTEIN"/>
    <property type="match status" value="1"/>
</dbReference>
<protein>
    <recommendedName>
        <fullName evidence="5">CAP domain-containing protein</fullName>
    </recommendedName>
</protein>
<evidence type="ECO:0000259" key="2">
    <source>
        <dbReference type="Pfam" id="PF14504"/>
    </source>
</evidence>
<evidence type="ECO:0000259" key="1">
    <source>
        <dbReference type="Pfam" id="PF00188"/>
    </source>
</evidence>